<keyword evidence="9" id="KW-1185">Reference proteome</keyword>
<dbReference type="EMBL" id="CP111024">
    <property type="protein sequence ID" value="WAR23947.1"/>
    <property type="molecule type" value="Genomic_DNA"/>
</dbReference>
<organism evidence="8 9">
    <name type="scientific">Mya arenaria</name>
    <name type="common">Soft-shell clam</name>
    <dbReference type="NCBI Taxonomy" id="6604"/>
    <lineage>
        <taxon>Eukaryota</taxon>
        <taxon>Metazoa</taxon>
        <taxon>Spiralia</taxon>
        <taxon>Lophotrochozoa</taxon>
        <taxon>Mollusca</taxon>
        <taxon>Bivalvia</taxon>
        <taxon>Autobranchia</taxon>
        <taxon>Heteroconchia</taxon>
        <taxon>Euheterodonta</taxon>
        <taxon>Imparidentia</taxon>
        <taxon>Neoheterodontei</taxon>
        <taxon>Myida</taxon>
        <taxon>Myoidea</taxon>
        <taxon>Myidae</taxon>
        <taxon>Mya</taxon>
    </lineage>
</organism>
<gene>
    <name evidence="8" type="ORF">MAR_037616</name>
</gene>
<keyword evidence="6" id="KW-0732">Signal</keyword>
<keyword evidence="2" id="KW-0378">Hydrolase</keyword>
<feature type="chain" id="PRO_5045111409" description="ADAMTS cysteine-rich domain-containing protein" evidence="6">
    <location>
        <begin position="21"/>
        <end position="321"/>
    </location>
</feature>
<feature type="domain" description="ADAMTS cysteine-rich" evidence="7">
    <location>
        <begin position="180"/>
        <end position="262"/>
    </location>
</feature>
<reference evidence="8" key="1">
    <citation type="submission" date="2022-11" db="EMBL/GenBank/DDBJ databases">
        <title>Centuries of genome instability and evolution in soft-shell clam transmissible cancer (bioRxiv).</title>
        <authorList>
            <person name="Hart S.F.M."/>
            <person name="Yonemitsu M.A."/>
            <person name="Giersch R.M."/>
            <person name="Beal B.F."/>
            <person name="Arriagada G."/>
            <person name="Davis B.W."/>
            <person name="Ostrander E.A."/>
            <person name="Goff S.P."/>
            <person name="Metzger M.J."/>
        </authorList>
    </citation>
    <scope>NUCLEOTIDE SEQUENCE</scope>
    <source>
        <strain evidence="8">MELC-2E11</strain>
        <tissue evidence="8">Siphon/mantle</tissue>
    </source>
</reference>
<evidence type="ECO:0000256" key="1">
    <source>
        <dbReference type="ARBA" id="ARBA00022723"/>
    </source>
</evidence>
<evidence type="ECO:0000256" key="4">
    <source>
        <dbReference type="ARBA" id="ARBA00023157"/>
    </source>
</evidence>
<evidence type="ECO:0000313" key="8">
    <source>
        <dbReference type="EMBL" id="WAR23947.1"/>
    </source>
</evidence>
<evidence type="ECO:0000256" key="2">
    <source>
        <dbReference type="ARBA" id="ARBA00022801"/>
    </source>
</evidence>
<keyword evidence="5" id="KW-0325">Glycoprotein</keyword>
<keyword evidence="3" id="KW-0862">Zinc</keyword>
<protein>
    <recommendedName>
        <fullName evidence="7">ADAMTS cysteine-rich domain-containing protein</fullName>
    </recommendedName>
</protein>
<sequence>MAFICVIVLVVLVSIPEGYAMPKKGRGQTKNSHVEFNGLEPHLEGSSVVFPASMELSVSVEGQPPIKMSGKKVESQRSENSAVYLNDNGDAFMVSSSMNSDGSVKSSVIGSANFNCRHLGAYHDGDGNTCDPSLQNIMSSSLGNSNEAIYSTFWNDAGRDCLGSINRDTFLAQFCGGPRGEVYDLDQQCQYQNRLTSGSSTACDGFTIIGGVKVVDEIACAQTSNVSCSLDGGSTCETKLYHVFDGTPCLDADHVCYNGQCLMTTVVCSSYNGTINSPLASTLPPPSCTCRSNRCCRSIAAPACNCDGCVVNPRGNKCIFG</sequence>
<evidence type="ECO:0000256" key="5">
    <source>
        <dbReference type="ARBA" id="ARBA00023180"/>
    </source>
</evidence>
<evidence type="ECO:0000259" key="7">
    <source>
        <dbReference type="Pfam" id="PF17771"/>
    </source>
</evidence>
<feature type="signal peptide" evidence="6">
    <location>
        <begin position="1"/>
        <end position="20"/>
    </location>
</feature>
<keyword evidence="4" id="KW-1015">Disulfide bond</keyword>
<evidence type="ECO:0000256" key="3">
    <source>
        <dbReference type="ARBA" id="ARBA00022833"/>
    </source>
</evidence>
<dbReference type="Proteomes" id="UP001164746">
    <property type="component" value="Chromosome 13"/>
</dbReference>
<proteinExistence type="predicted"/>
<evidence type="ECO:0000256" key="6">
    <source>
        <dbReference type="SAM" id="SignalP"/>
    </source>
</evidence>
<dbReference type="InterPro" id="IPR041645">
    <property type="entry name" value="ADAMTS_CR_2"/>
</dbReference>
<keyword evidence="1" id="KW-0479">Metal-binding</keyword>
<dbReference type="Gene3D" id="3.40.1620.60">
    <property type="match status" value="1"/>
</dbReference>
<name>A0ABY7FP86_MYAAR</name>
<dbReference type="Pfam" id="PF17771">
    <property type="entry name" value="ADAMTS_CR_2"/>
    <property type="match status" value="1"/>
</dbReference>
<evidence type="ECO:0000313" key="9">
    <source>
        <dbReference type="Proteomes" id="UP001164746"/>
    </source>
</evidence>
<accession>A0ABY7FP86</accession>